<dbReference type="InParanoid" id="A0A024FTS2"/>
<evidence type="ECO:0000313" key="1">
    <source>
        <dbReference type="EMBL" id="CCI10528.1"/>
    </source>
</evidence>
<comment type="caution">
    <text evidence="1">The sequence shown here is derived from an EMBL/GenBank/DDBJ whole genome shotgun (WGS) entry which is preliminary data.</text>
</comment>
<accession>A0A024FTS2</accession>
<dbReference type="EMBL" id="CAIX01000285">
    <property type="protein sequence ID" value="CCI10528.1"/>
    <property type="molecule type" value="Genomic_DNA"/>
</dbReference>
<name>A0A024FTS2_9STRA</name>
<keyword evidence="2" id="KW-1185">Reference proteome</keyword>
<reference evidence="1 2" key="1">
    <citation type="submission" date="2012-05" db="EMBL/GenBank/DDBJ databases">
        <title>Recombination and specialization in a pathogen metapopulation.</title>
        <authorList>
            <person name="Gardiner A."/>
            <person name="Kemen E."/>
            <person name="Schultz-Larsen T."/>
            <person name="MacLean D."/>
            <person name="Van Oosterhout C."/>
            <person name="Jones J.D.G."/>
        </authorList>
    </citation>
    <scope>NUCLEOTIDE SEQUENCE [LARGE SCALE GENOMIC DNA]</scope>
    <source>
        <strain evidence="1 2">Ac Nc2</strain>
    </source>
</reference>
<sequence length="329" mass="37742">MDILKIRLSVLLSVNKLFSGALFYVHWMVAEYVPPEDRLLLIMTSKDIPENNNDENALYHLEKLPMERCLLSYQLHFDPSPIGRQILPGLPGHAEECILAYCSDAKACQKCLEPDMESAVKLSGLTIMGTIQVESTSGLENCITPSDVSACGRLEIIPRDICTRHSEMIKSKLQNMGIEYDMPSRSNLSSYRSKMNDIILKRESNSQTHDRPFNSMVLFVLAEYKDSNCLLLFSLAHSVFFVSTEPRHIWMLFEDVASKSPYVQCLRITDKIFEHDIRSLRPISSKELIDHVQDRNTWMDWFGEGSDHWTPYSAMVREAYKFGEFGKLE</sequence>
<gene>
    <name evidence="1" type="ORF">BN9_105610</name>
</gene>
<dbReference type="Proteomes" id="UP000053237">
    <property type="component" value="Unassembled WGS sequence"/>
</dbReference>
<protein>
    <submittedName>
        <fullName evidence="1">Uncharacterized protein</fullName>
    </submittedName>
</protein>
<evidence type="ECO:0000313" key="2">
    <source>
        <dbReference type="Proteomes" id="UP000053237"/>
    </source>
</evidence>
<proteinExistence type="predicted"/>
<dbReference type="AlphaFoldDB" id="A0A024FTS2"/>
<organism evidence="1 2">
    <name type="scientific">Albugo candida</name>
    <dbReference type="NCBI Taxonomy" id="65357"/>
    <lineage>
        <taxon>Eukaryota</taxon>
        <taxon>Sar</taxon>
        <taxon>Stramenopiles</taxon>
        <taxon>Oomycota</taxon>
        <taxon>Peronosporomycetes</taxon>
        <taxon>Albuginales</taxon>
        <taxon>Albuginaceae</taxon>
        <taxon>Albugo</taxon>
    </lineage>
</organism>